<dbReference type="EMBL" id="PSQE01000003">
    <property type="protein sequence ID" value="RHN68630.1"/>
    <property type="molecule type" value="Genomic_DNA"/>
</dbReference>
<name>I3S563_MEDTR</name>
<reference evidence="1" key="1">
    <citation type="submission" date="2012-05" db="EMBL/GenBank/DDBJ databases">
        <authorList>
            <person name="Krishnakumar V."/>
            <person name="Cheung F."/>
            <person name="Xiao Y."/>
            <person name="Chan A."/>
            <person name="Moskal W.A."/>
            <person name="Town C.D."/>
        </authorList>
    </citation>
    <scope>NUCLEOTIDE SEQUENCE</scope>
</reference>
<organism evidence="1">
    <name type="scientific">Medicago truncatula</name>
    <name type="common">Barrel medic</name>
    <name type="synonym">Medicago tribuloides</name>
    <dbReference type="NCBI Taxonomy" id="3880"/>
    <lineage>
        <taxon>Eukaryota</taxon>
        <taxon>Viridiplantae</taxon>
        <taxon>Streptophyta</taxon>
        <taxon>Embryophyta</taxon>
        <taxon>Tracheophyta</taxon>
        <taxon>Spermatophyta</taxon>
        <taxon>Magnoliopsida</taxon>
        <taxon>eudicotyledons</taxon>
        <taxon>Gunneridae</taxon>
        <taxon>Pentapetalae</taxon>
        <taxon>rosids</taxon>
        <taxon>fabids</taxon>
        <taxon>Fabales</taxon>
        <taxon>Fabaceae</taxon>
        <taxon>Papilionoideae</taxon>
        <taxon>50 kb inversion clade</taxon>
        <taxon>NPAAA clade</taxon>
        <taxon>Hologalegina</taxon>
        <taxon>IRL clade</taxon>
        <taxon>Trifolieae</taxon>
        <taxon>Medicago</taxon>
    </lineage>
</organism>
<sequence>MVRFVDRKLVGEMAKHIALDTVFLSFQPKCKQILQPCLFWVPMKKKNRVCHIGPYKNVLQKHQRMLVQR</sequence>
<dbReference type="EMBL" id="BT135610">
    <property type="protein sequence ID" value="AFK35405.1"/>
    <property type="molecule type" value="mRNA"/>
</dbReference>
<evidence type="ECO:0000313" key="2">
    <source>
        <dbReference type="EMBL" id="RHN68630.1"/>
    </source>
</evidence>
<dbReference type="Proteomes" id="UP000265566">
    <property type="component" value="Chromosome 3"/>
</dbReference>
<proteinExistence type="evidence at transcript level"/>
<accession>I3S563</accession>
<reference evidence="2" key="3">
    <citation type="journal article" date="2018" name="Nat. Plants">
        <title>Whole-genome landscape of Medicago truncatula symbiotic genes.</title>
        <authorList>
            <person name="Pecrix Y."/>
            <person name="Gamas P."/>
            <person name="Carrere S."/>
        </authorList>
    </citation>
    <scope>NUCLEOTIDE SEQUENCE</scope>
    <source>
        <tissue evidence="2">Leaves</tissue>
    </source>
</reference>
<evidence type="ECO:0000313" key="3">
    <source>
        <dbReference type="Proteomes" id="UP000265566"/>
    </source>
</evidence>
<protein>
    <submittedName>
        <fullName evidence="1">Uncharacterized protein</fullName>
    </submittedName>
</protein>
<dbReference type="AlphaFoldDB" id="I3S563"/>
<dbReference type="Gramene" id="rna17006">
    <property type="protein sequence ID" value="RHN68630.1"/>
    <property type="gene ID" value="gene17006"/>
</dbReference>
<gene>
    <name evidence="2" type="ORF">MtrunA17_Chr3g0115961</name>
</gene>
<reference evidence="3" key="2">
    <citation type="journal article" date="2018" name="Nat. Plants">
        <title>Whole-genome landscape of Medicago truncatula symbiotic genes.</title>
        <authorList>
            <person name="Pecrix Y."/>
            <person name="Staton S.E."/>
            <person name="Sallet E."/>
            <person name="Lelandais-Briere C."/>
            <person name="Moreau S."/>
            <person name="Carrere S."/>
            <person name="Blein T."/>
            <person name="Jardinaud M.F."/>
            <person name="Latrasse D."/>
            <person name="Zouine M."/>
            <person name="Zahm M."/>
            <person name="Kreplak J."/>
            <person name="Mayjonade B."/>
            <person name="Satge C."/>
            <person name="Perez M."/>
            <person name="Cauet S."/>
            <person name="Marande W."/>
            <person name="Chantry-Darmon C."/>
            <person name="Lopez-Roques C."/>
            <person name="Bouchez O."/>
            <person name="Berard A."/>
            <person name="Debelle F."/>
            <person name="Munos S."/>
            <person name="Bendahmane A."/>
            <person name="Berges H."/>
            <person name="Niebel A."/>
            <person name="Buitink J."/>
            <person name="Frugier F."/>
            <person name="Benhamed M."/>
            <person name="Crespi M."/>
            <person name="Gouzy J."/>
            <person name="Gamas P."/>
        </authorList>
    </citation>
    <scope>NUCLEOTIDE SEQUENCE [LARGE SCALE GENOMIC DNA]</scope>
    <source>
        <strain evidence="3">cv. Jemalong A17</strain>
    </source>
</reference>
<evidence type="ECO:0000313" key="1">
    <source>
        <dbReference type="EMBL" id="AFK35405.1"/>
    </source>
</evidence>